<dbReference type="Proteomes" id="UP000238523">
    <property type="component" value="Chromosome"/>
</dbReference>
<gene>
    <name evidence="1" type="ORF">CUJ84_Chr001700</name>
</gene>
<reference evidence="1 2" key="1">
    <citation type="submission" date="2017-11" db="EMBL/GenBank/DDBJ databases">
        <title>Complete genome of Rhizobium leguminosarum Norway, an ineffective micro-symbiont.</title>
        <authorList>
            <person name="Hoffrichter A."/>
            <person name="Liang J."/>
            <person name="Brachmann A."/>
            <person name="Marin M."/>
        </authorList>
    </citation>
    <scope>NUCLEOTIDE SEQUENCE [LARGE SCALE GENOMIC DNA]</scope>
    <source>
        <strain evidence="1 2">Norway</strain>
    </source>
</reference>
<dbReference type="AlphaFoldDB" id="A0A2K9Z1H1"/>
<sequence>MRNRRRAAFSALTFFKMIQRSKVVRLSKLRLHLDQALQANAEAICSHIKTVMQHGRTTGIEAVFAGAFHEQLDSKRIDWKPELPLHVVGVEQRYHNRTHGRVDCLIAGSATALEYKAVRMPRVQSSPKFDLGQILADYMRLRSGSGLDYAYLVIFFYGPIVSDCSSPGSLYRRFHNQMFVDQELARQTNQLSADEEEAIVDLRWAKAWGEPQPPKFAAAALHGDIGVVCVSALDKW</sequence>
<evidence type="ECO:0000313" key="1">
    <source>
        <dbReference type="EMBL" id="AUW42083.1"/>
    </source>
</evidence>
<protein>
    <submittedName>
        <fullName evidence="1">Uncharacterized protein</fullName>
    </submittedName>
</protein>
<dbReference type="EMBL" id="CP025012">
    <property type="protein sequence ID" value="AUW42083.1"/>
    <property type="molecule type" value="Genomic_DNA"/>
</dbReference>
<evidence type="ECO:0000313" key="2">
    <source>
        <dbReference type="Proteomes" id="UP000238523"/>
    </source>
</evidence>
<proteinExistence type="predicted"/>
<accession>A0A2K9Z1H1</accession>
<name>A0A2K9Z1H1_RHILE</name>
<organism evidence="1 2">
    <name type="scientific">Rhizobium leguminosarum</name>
    <dbReference type="NCBI Taxonomy" id="384"/>
    <lineage>
        <taxon>Bacteria</taxon>
        <taxon>Pseudomonadati</taxon>
        <taxon>Pseudomonadota</taxon>
        <taxon>Alphaproteobacteria</taxon>
        <taxon>Hyphomicrobiales</taxon>
        <taxon>Rhizobiaceae</taxon>
        <taxon>Rhizobium/Agrobacterium group</taxon>
        <taxon>Rhizobium</taxon>
    </lineage>
</organism>